<protein>
    <submittedName>
        <fullName evidence="10">Nucleoside diphosphate-linked moiety X motif 19 isoform X1</fullName>
    </submittedName>
</protein>
<dbReference type="GO" id="GO:0046872">
    <property type="term" value="F:metal ion binding"/>
    <property type="evidence" value="ECO:0007669"/>
    <property type="project" value="UniProtKB-KW"/>
</dbReference>
<evidence type="ECO:0000256" key="6">
    <source>
        <dbReference type="ARBA" id="ARBA00022842"/>
    </source>
</evidence>
<dbReference type="KEGG" id="dhe:111594719"/>
<evidence type="ECO:0000313" key="10">
    <source>
        <dbReference type="RefSeq" id="XP_023163915.2"/>
    </source>
</evidence>
<feature type="domain" description="Nudix hydrolase" evidence="8">
    <location>
        <begin position="11"/>
        <end position="254"/>
    </location>
</feature>
<evidence type="ECO:0000256" key="1">
    <source>
        <dbReference type="ARBA" id="ARBA00001936"/>
    </source>
</evidence>
<evidence type="ECO:0000256" key="2">
    <source>
        <dbReference type="ARBA" id="ARBA00001946"/>
    </source>
</evidence>
<dbReference type="PROSITE" id="PS51462">
    <property type="entry name" value="NUDIX"/>
    <property type="match status" value="1"/>
</dbReference>
<name>A0A6J1LAW9_DROHY</name>
<dbReference type="InterPro" id="IPR039121">
    <property type="entry name" value="NUDT19"/>
</dbReference>
<dbReference type="InterPro" id="IPR015797">
    <property type="entry name" value="NUDIX_hydrolase-like_dom_sf"/>
</dbReference>
<proteinExistence type="inferred from homology"/>
<keyword evidence="5" id="KW-0378">Hydrolase</keyword>
<evidence type="ECO:0000259" key="8">
    <source>
        <dbReference type="PROSITE" id="PS51462"/>
    </source>
</evidence>
<keyword evidence="9" id="KW-1185">Reference proteome</keyword>
<dbReference type="Gene3D" id="3.90.79.10">
    <property type="entry name" value="Nucleoside Triphosphate Pyrophosphohydrolase"/>
    <property type="match status" value="1"/>
</dbReference>
<evidence type="ECO:0000256" key="5">
    <source>
        <dbReference type="ARBA" id="ARBA00022801"/>
    </source>
</evidence>
<dbReference type="SUPFAM" id="SSF55811">
    <property type="entry name" value="Nudix"/>
    <property type="match status" value="1"/>
</dbReference>
<keyword evidence="4" id="KW-0479">Metal-binding</keyword>
<dbReference type="Proteomes" id="UP000504633">
    <property type="component" value="Unplaced"/>
</dbReference>
<dbReference type="AlphaFoldDB" id="A0A6J1LAW9"/>
<dbReference type="OMA" id="CSDGMVF"/>
<dbReference type="GO" id="GO:0005739">
    <property type="term" value="C:mitochondrion"/>
    <property type="evidence" value="ECO:0007669"/>
    <property type="project" value="TreeGrafter"/>
</dbReference>
<dbReference type="InterPro" id="IPR000086">
    <property type="entry name" value="NUDIX_hydrolase_dom"/>
</dbReference>
<dbReference type="GO" id="GO:0016818">
    <property type="term" value="F:hydrolase activity, acting on acid anhydrides, in phosphorus-containing anhydrides"/>
    <property type="evidence" value="ECO:0007669"/>
    <property type="project" value="InterPro"/>
</dbReference>
<dbReference type="GeneID" id="111594719"/>
<evidence type="ECO:0000256" key="3">
    <source>
        <dbReference type="ARBA" id="ARBA00005582"/>
    </source>
</evidence>
<dbReference type="PANTHER" id="PTHR12318">
    <property type="entry name" value="TESTOSTERONE-REGULATED PROTEIN RP2"/>
    <property type="match status" value="1"/>
</dbReference>
<evidence type="ECO:0000256" key="4">
    <source>
        <dbReference type="ARBA" id="ARBA00022723"/>
    </source>
</evidence>
<dbReference type="PANTHER" id="PTHR12318:SF0">
    <property type="entry name" value="ACYL-COENZYME A DIPHOSPHATASE NUDT19"/>
    <property type="match status" value="1"/>
</dbReference>
<keyword evidence="6" id="KW-0460">Magnesium</keyword>
<keyword evidence="7" id="KW-0464">Manganese</keyword>
<comment type="similarity">
    <text evidence="3">Belongs to the Nudix hydrolase family.</text>
</comment>
<dbReference type="CDD" id="cd18870">
    <property type="entry name" value="NUDIX_AcylCoAdiphos_Nudt19"/>
    <property type="match status" value="1"/>
</dbReference>
<evidence type="ECO:0000256" key="7">
    <source>
        <dbReference type="ARBA" id="ARBA00023211"/>
    </source>
</evidence>
<comment type="cofactor">
    <cofactor evidence="1">
        <name>Mn(2+)</name>
        <dbReference type="ChEBI" id="CHEBI:29035"/>
    </cofactor>
</comment>
<accession>A0A6J1LAW9</accession>
<comment type="cofactor">
    <cofactor evidence="2">
        <name>Mg(2+)</name>
        <dbReference type="ChEBI" id="CHEBI:18420"/>
    </cofactor>
</comment>
<evidence type="ECO:0000313" key="9">
    <source>
        <dbReference type="Proteomes" id="UP000504633"/>
    </source>
</evidence>
<dbReference type="OrthoDB" id="1695362at2759"/>
<organism evidence="9 10">
    <name type="scientific">Drosophila hydei</name>
    <name type="common">Fruit fly</name>
    <dbReference type="NCBI Taxonomy" id="7224"/>
    <lineage>
        <taxon>Eukaryota</taxon>
        <taxon>Metazoa</taxon>
        <taxon>Ecdysozoa</taxon>
        <taxon>Arthropoda</taxon>
        <taxon>Hexapoda</taxon>
        <taxon>Insecta</taxon>
        <taxon>Pterygota</taxon>
        <taxon>Neoptera</taxon>
        <taxon>Endopterygota</taxon>
        <taxon>Diptera</taxon>
        <taxon>Brachycera</taxon>
        <taxon>Muscomorpha</taxon>
        <taxon>Ephydroidea</taxon>
        <taxon>Drosophilidae</taxon>
        <taxon>Drosophila</taxon>
    </lineage>
</organism>
<dbReference type="RefSeq" id="XP_023163915.2">
    <property type="nucleotide sequence ID" value="XM_023308147.2"/>
</dbReference>
<reference evidence="10" key="1">
    <citation type="submission" date="2025-08" db="UniProtKB">
        <authorList>
            <consortium name="RefSeq"/>
        </authorList>
    </citation>
    <scope>IDENTIFICATION</scope>
    <source>
        <strain evidence="10">15085-1641.00</strain>
        <tissue evidence="10">Whole body</tissue>
    </source>
</reference>
<gene>
    <name evidence="10" type="primary">LOC111594719</name>
</gene>
<sequence length="367" mass="41927">MLASTIKTNNRWRASASLIIVTPAAVAGEDFKVLMLKRTEATAIAANQTVFPGGLLETDADESVAWLQYFEEFGVTQASLRDLILVSEERPAILAPQGTGCYDRFFKRSKIWAREITLRLAALRECFEEVGILLCRNQAQLTQTVEVAQAAQLEHDFLKTWQARVHRNPSDFLELFRQLKVVPDLWALHEWSAWATPAFVNKRYETVFYMVFLHTQPTLLAEPIEVMECLWRSPLELLCLHQAQKLFFLPPQIYELGRLLSIKDYQKLCNFASQRTQLGSTMFMPVGYICSDGMVFVLPGDDFYVLEPHLATEPIQFSGTVAELNARTKRLHRYQSKETNEFQILINIPSLNGHLVPKQLPTPVHKL</sequence>